<evidence type="ECO:0000259" key="2">
    <source>
        <dbReference type="Pfam" id="PF23276"/>
    </source>
</evidence>
<dbReference type="EMBL" id="CAJNIZ010002803">
    <property type="protein sequence ID" value="CAE7214704.1"/>
    <property type="molecule type" value="Genomic_DNA"/>
</dbReference>
<evidence type="ECO:0000256" key="1">
    <source>
        <dbReference type="ARBA" id="ARBA00022737"/>
    </source>
</evidence>
<accession>A0A812JSF8</accession>
<gene>
    <name evidence="3" type="ORF">SPIL2461_LOCUS2520</name>
</gene>
<dbReference type="Pfam" id="PF23276">
    <property type="entry name" value="TPR_24"/>
    <property type="match status" value="1"/>
</dbReference>
<organism evidence="3 4">
    <name type="scientific">Symbiodinium pilosum</name>
    <name type="common">Dinoflagellate</name>
    <dbReference type="NCBI Taxonomy" id="2952"/>
    <lineage>
        <taxon>Eukaryota</taxon>
        <taxon>Sar</taxon>
        <taxon>Alveolata</taxon>
        <taxon>Dinophyceae</taxon>
        <taxon>Suessiales</taxon>
        <taxon>Symbiodiniaceae</taxon>
        <taxon>Symbiodinium</taxon>
    </lineage>
</organism>
<name>A0A812JSF8_SYMPI</name>
<dbReference type="OrthoDB" id="185373at2759"/>
<dbReference type="InterPro" id="IPR057027">
    <property type="entry name" value="TPR_mt"/>
</dbReference>
<keyword evidence="1" id="KW-0677">Repeat</keyword>
<dbReference type="Gene3D" id="1.25.40.10">
    <property type="entry name" value="Tetratricopeptide repeat domain"/>
    <property type="match status" value="2"/>
</dbReference>
<dbReference type="InterPro" id="IPR011990">
    <property type="entry name" value="TPR-like_helical_dom_sf"/>
</dbReference>
<dbReference type="AlphaFoldDB" id="A0A812JSF8"/>
<keyword evidence="4" id="KW-1185">Reference proteome</keyword>
<feature type="domain" description="Pentatricopeptide repeat-containing protein-mitochondrial" evidence="2">
    <location>
        <begin position="108"/>
        <end position="175"/>
    </location>
</feature>
<proteinExistence type="predicted"/>
<protein>
    <recommendedName>
        <fullName evidence="2">Pentatricopeptide repeat-containing protein-mitochondrial domain-containing protein</fullName>
    </recommendedName>
</protein>
<dbReference type="PANTHER" id="PTHR47447">
    <property type="entry name" value="OS03G0856100 PROTEIN"/>
    <property type="match status" value="1"/>
</dbReference>
<sequence>MKRITGEICQWGRKRWFDRALEAWDQAETKDAIMYSAIIGAAANCKEFDHGMHFWEEIQSSSLDVTDTVYSSVLKLLGFKGDHPTASRIWQQMADSGLLAGSKRQQSCLTGVLNAAASAGDAELVKKEMKAAQALGVELNPAHFGCLLKACRQSRDIEAAEQAILQMRDESIKVNIIHYTTYMGACARFVADTRPGHAKAVELEQKVLTMMEEDMVSPNDYFLEERVMLHLGIGNLRDWLVDDSRPRPSAEEVEGAAAVLQEAIEHNIRLTLGLRQLRDLIPALRDASEEGYALLNAGRQALPA</sequence>
<evidence type="ECO:0000313" key="3">
    <source>
        <dbReference type="EMBL" id="CAE7214704.1"/>
    </source>
</evidence>
<dbReference type="PANTHER" id="PTHR47447:SF23">
    <property type="entry name" value="PENTACOTRIPEPTIDE-REPEAT REGION OF PRORP DOMAIN-CONTAINING PROTEIN"/>
    <property type="match status" value="1"/>
</dbReference>
<reference evidence="3" key="1">
    <citation type="submission" date="2021-02" db="EMBL/GenBank/DDBJ databases">
        <authorList>
            <person name="Dougan E. K."/>
            <person name="Rhodes N."/>
            <person name="Thang M."/>
            <person name="Chan C."/>
        </authorList>
    </citation>
    <scope>NUCLEOTIDE SEQUENCE</scope>
</reference>
<comment type="caution">
    <text evidence="3">The sequence shown here is derived from an EMBL/GenBank/DDBJ whole genome shotgun (WGS) entry which is preliminary data.</text>
</comment>
<dbReference type="Proteomes" id="UP000649617">
    <property type="component" value="Unassembled WGS sequence"/>
</dbReference>
<evidence type="ECO:0000313" key="4">
    <source>
        <dbReference type="Proteomes" id="UP000649617"/>
    </source>
</evidence>